<dbReference type="Proteomes" id="UP000306113">
    <property type="component" value="Unassembled WGS sequence"/>
</dbReference>
<dbReference type="Pfam" id="PF01796">
    <property type="entry name" value="OB_ChsH2_C"/>
    <property type="match status" value="1"/>
</dbReference>
<sequence length="136" mass="14893">MSQKLQPTVYPETRFYWDGAKAGKLMLQRCTPCDRAYFPPRPFCPECGSRDVTVVQASGRATLHSYVINHMPAPGYEPPFTVAAVTLEEGPRMMTNIVDCPADPAALTLDMPLEVTFETRGDMAVPVFRPAKGGAA</sequence>
<dbReference type="RefSeq" id="WP_136340415.1">
    <property type="nucleotide sequence ID" value="NZ_SSMD01000010.1"/>
</dbReference>
<accession>A0A4S3M5G1</accession>
<proteinExistence type="predicted"/>
<protein>
    <submittedName>
        <fullName evidence="3">Zn-ribbon domain-containing OB-fold protein</fullName>
    </submittedName>
</protein>
<dbReference type="EMBL" id="SSMD01000010">
    <property type="protein sequence ID" value="THD71769.1"/>
    <property type="molecule type" value="Genomic_DNA"/>
</dbReference>
<evidence type="ECO:0000313" key="4">
    <source>
        <dbReference type="Proteomes" id="UP000306113"/>
    </source>
</evidence>
<evidence type="ECO:0000259" key="1">
    <source>
        <dbReference type="Pfam" id="PF01796"/>
    </source>
</evidence>
<feature type="domain" description="ChsH2 rubredoxin-like zinc ribbon" evidence="2">
    <location>
        <begin position="17"/>
        <end position="52"/>
    </location>
</feature>
<dbReference type="PANTHER" id="PTHR34075:SF5">
    <property type="entry name" value="BLR3430 PROTEIN"/>
    <property type="match status" value="1"/>
</dbReference>
<reference evidence="3 4" key="1">
    <citation type="submission" date="2019-04" db="EMBL/GenBank/DDBJ databases">
        <title>Draft genome sequence of Youngimonas vesicularis.</title>
        <authorList>
            <person name="Hameed A."/>
        </authorList>
    </citation>
    <scope>NUCLEOTIDE SEQUENCE [LARGE SCALE GENOMIC DNA]</scope>
    <source>
        <strain evidence="3 4">CC-AMW-E</strain>
    </source>
</reference>
<feature type="domain" description="ChsH2 C-terminal OB-fold" evidence="1">
    <location>
        <begin position="55"/>
        <end position="118"/>
    </location>
</feature>
<dbReference type="OrthoDB" id="3182121at2"/>
<comment type="caution">
    <text evidence="3">The sequence shown here is derived from an EMBL/GenBank/DDBJ whole genome shotgun (WGS) entry which is preliminary data.</text>
</comment>
<dbReference type="Gene3D" id="6.10.30.10">
    <property type="match status" value="1"/>
</dbReference>
<dbReference type="Pfam" id="PF12172">
    <property type="entry name" value="zf-ChsH2"/>
    <property type="match status" value="1"/>
</dbReference>
<dbReference type="InterPro" id="IPR052513">
    <property type="entry name" value="Thioester_dehydratase-like"/>
</dbReference>
<evidence type="ECO:0000259" key="2">
    <source>
        <dbReference type="Pfam" id="PF12172"/>
    </source>
</evidence>
<keyword evidence="4" id="KW-1185">Reference proteome</keyword>
<dbReference type="PANTHER" id="PTHR34075">
    <property type="entry name" value="BLR3430 PROTEIN"/>
    <property type="match status" value="1"/>
</dbReference>
<evidence type="ECO:0000313" key="3">
    <source>
        <dbReference type="EMBL" id="THD71769.1"/>
    </source>
</evidence>
<organism evidence="3 4">
    <name type="scientific">Thalassobius vesicularis</name>
    <dbReference type="NCBI Taxonomy" id="1294297"/>
    <lineage>
        <taxon>Bacteria</taxon>
        <taxon>Pseudomonadati</taxon>
        <taxon>Pseudomonadota</taxon>
        <taxon>Alphaproteobacteria</taxon>
        <taxon>Rhodobacterales</taxon>
        <taxon>Roseobacteraceae</taxon>
        <taxon>Thalassovita</taxon>
    </lineage>
</organism>
<dbReference type="InterPro" id="IPR012340">
    <property type="entry name" value="NA-bd_OB-fold"/>
</dbReference>
<name>A0A4S3M5G1_9RHOB</name>
<dbReference type="InterPro" id="IPR002878">
    <property type="entry name" value="ChsH2_C"/>
</dbReference>
<dbReference type="InterPro" id="IPR022002">
    <property type="entry name" value="ChsH2_Znr"/>
</dbReference>
<dbReference type="SUPFAM" id="SSF50249">
    <property type="entry name" value="Nucleic acid-binding proteins"/>
    <property type="match status" value="1"/>
</dbReference>
<dbReference type="AlphaFoldDB" id="A0A4S3M5G1"/>
<gene>
    <name evidence="3" type="ORF">E7681_16760</name>
</gene>